<organism evidence="1 2">
    <name type="scientific">Pomacea canaliculata</name>
    <name type="common">Golden apple snail</name>
    <dbReference type="NCBI Taxonomy" id="400727"/>
    <lineage>
        <taxon>Eukaryota</taxon>
        <taxon>Metazoa</taxon>
        <taxon>Spiralia</taxon>
        <taxon>Lophotrochozoa</taxon>
        <taxon>Mollusca</taxon>
        <taxon>Gastropoda</taxon>
        <taxon>Caenogastropoda</taxon>
        <taxon>Architaenioglossa</taxon>
        <taxon>Ampullarioidea</taxon>
        <taxon>Ampullariidae</taxon>
        <taxon>Pomacea</taxon>
    </lineage>
</organism>
<evidence type="ECO:0000313" key="1">
    <source>
        <dbReference type="EMBL" id="PVD32625.1"/>
    </source>
</evidence>
<gene>
    <name evidence="1" type="ORF">C0Q70_08068</name>
</gene>
<dbReference type="Gene3D" id="2.60.40.10">
    <property type="entry name" value="Immunoglobulins"/>
    <property type="match status" value="2"/>
</dbReference>
<dbReference type="PROSITE" id="PS00290">
    <property type="entry name" value="IG_MHC"/>
    <property type="match status" value="1"/>
</dbReference>
<accession>A0A2T7PGR6</accession>
<evidence type="ECO:0000313" key="2">
    <source>
        <dbReference type="Proteomes" id="UP000245119"/>
    </source>
</evidence>
<dbReference type="InterPro" id="IPR036179">
    <property type="entry name" value="Ig-like_dom_sf"/>
</dbReference>
<dbReference type="SUPFAM" id="SSF48726">
    <property type="entry name" value="Immunoglobulin"/>
    <property type="match status" value="1"/>
</dbReference>
<name>A0A2T7PGR6_POMCA</name>
<sequence>MVVVKVERDGTNIVGTWRFTVGSDSAECRVNAVVYPPDVQFVSVVFDEYKKFINGTLLVSKVYPETAFKCEFYEKIQDRKYVEISSAYVSVTQNVYTSNMRDYYSFRCVLSKLLPEEEGSYKYKVSVSPLTREIEVNGTFQIRKPAKPTLQNCISTFIDFQDAQKKDADLCTCVVSDPGAPPGDVKFLSPDGKVLPIPQTSKNSSTLKASFVPWNTTEQDYTCIVHHHTGDVTETYQPKIAFGPRFVAFPDYASHKETTPFVYNRDQEYQLHLQVKGVNPIPIITCDGKPSATVETKLEPSGMFNFQKIFTIIPKPEDNGRVINCTVVNPSASSVPKEVVSTKLYIQFAPQGPPEIDYNNKKAYYAGDKLIMTCTVNGGNPLVDRVNFGCGEREIPNKGSNSRHPTSVSQTLTLELTNEDHGLQCQCSATHLTDTYSLTKTIVLDVKDGTPQGSVQSCSTTRPSIILLILCLFPKIILVSDEINV</sequence>
<protein>
    <recommendedName>
        <fullName evidence="3">Ig-like domain-containing protein</fullName>
    </recommendedName>
</protein>
<evidence type="ECO:0008006" key="3">
    <source>
        <dbReference type="Google" id="ProtNLM"/>
    </source>
</evidence>
<reference evidence="1 2" key="1">
    <citation type="submission" date="2018-04" db="EMBL/GenBank/DDBJ databases">
        <title>The genome of golden apple snail Pomacea canaliculata provides insight into stress tolerance and invasive adaptation.</title>
        <authorList>
            <person name="Liu C."/>
            <person name="Liu B."/>
            <person name="Ren Y."/>
            <person name="Zhang Y."/>
            <person name="Wang H."/>
            <person name="Li S."/>
            <person name="Jiang F."/>
            <person name="Yin L."/>
            <person name="Zhang G."/>
            <person name="Qian W."/>
            <person name="Fan W."/>
        </authorList>
    </citation>
    <scope>NUCLEOTIDE SEQUENCE [LARGE SCALE GENOMIC DNA]</scope>
    <source>
        <strain evidence="1">SZHN2017</strain>
        <tissue evidence="1">Muscle</tissue>
    </source>
</reference>
<dbReference type="Proteomes" id="UP000245119">
    <property type="component" value="Linkage Group LG4"/>
</dbReference>
<keyword evidence="2" id="KW-1185">Reference proteome</keyword>
<dbReference type="PANTHER" id="PTHR45889">
    <property type="entry name" value="IG-LIKE DOMAIN-CONTAINING PROTEIN"/>
    <property type="match status" value="1"/>
</dbReference>
<proteinExistence type="predicted"/>
<dbReference type="InterPro" id="IPR003006">
    <property type="entry name" value="Ig/MHC_CS"/>
</dbReference>
<dbReference type="AlphaFoldDB" id="A0A2T7PGR6"/>
<dbReference type="EMBL" id="PZQS01000004">
    <property type="protein sequence ID" value="PVD32625.1"/>
    <property type="molecule type" value="Genomic_DNA"/>
</dbReference>
<dbReference type="InterPro" id="IPR013783">
    <property type="entry name" value="Ig-like_fold"/>
</dbReference>
<dbReference type="PANTHER" id="PTHR45889:SF8">
    <property type="entry name" value="IG-LIKE DOMAIN-CONTAINING PROTEIN"/>
    <property type="match status" value="1"/>
</dbReference>
<comment type="caution">
    <text evidence="1">The sequence shown here is derived from an EMBL/GenBank/DDBJ whole genome shotgun (WGS) entry which is preliminary data.</text>
</comment>